<accession>A0ABD3B9S8</accession>
<feature type="region of interest" description="Disordered" evidence="2">
    <location>
        <begin position="69"/>
        <end position="91"/>
    </location>
</feature>
<name>A0ABD3B9S8_9LAMI</name>
<comment type="caution">
    <text evidence="3">The sequence shown here is derived from an EMBL/GenBank/DDBJ whole genome shotgun (WGS) entry which is preliminary data.</text>
</comment>
<evidence type="ECO:0000256" key="1">
    <source>
        <dbReference type="SAM" id="Coils"/>
    </source>
</evidence>
<evidence type="ECO:0000313" key="3">
    <source>
        <dbReference type="EMBL" id="KAL3614120.1"/>
    </source>
</evidence>
<keyword evidence="4" id="KW-1185">Reference proteome</keyword>
<gene>
    <name evidence="3" type="ORF">CASFOL_042194</name>
</gene>
<evidence type="ECO:0000256" key="2">
    <source>
        <dbReference type="SAM" id="MobiDB-lite"/>
    </source>
</evidence>
<dbReference type="AlphaFoldDB" id="A0ABD3B9S8"/>
<reference evidence="4" key="1">
    <citation type="journal article" date="2024" name="IScience">
        <title>Strigolactones Initiate the Formation of Haustorium-like Structures in Castilleja.</title>
        <authorList>
            <person name="Buerger M."/>
            <person name="Peterson D."/>
            <person name="Chory J."/>
        </authorList>
    </citation>
    <scope>NUCLEOTIDE SEQUENCE [LARGE SCALE GENOMIC DNA]</scope>
</reference>
<proteinExistence type="predicted"/>
<dbReference type="Proteomes" id="UP001632038">
    <property type="component" value="Unassembled WGS sequence"/>
</dbReference>
<organism evidence="3 4">
    <name type="scientific">Castilleja foliolosa</name>
    <dbReference type="NCBI Taxonomy" id="1961234"/>
    <lineage>
        <taxon>Eukaryota</taxon>
        <taxon>Viridiplantae</taxon>
        <taxon>Streptophyta</taxon>
        <taxon>Embryophyta</taxon>
        <taxon>Tracheophyta</taxon>
        <taxon>Spermatophyta</taxon>
        <taxon>Magnoliopsida</taxon>
        <taxon>eudicotyledons</taxon>
        <taxon>Gunneridae</taxon>
        <taxon>Pentapetalae</taxon>
        <taxon>asterids</taxon>
        <taxon>lamiids</taxon>
        <taxon>Lamiales</taxon>
        <taxon>Orobanchaceae</taxon>
        <taxon>Pedicularideae</taxon>
        <taxon>Castillejinae</taxon>
        <taxon>Castilleja</taxon>
    </lineage>
</organism>
<sequence length="234" mass="26429">MKTNIAKMKCKSSSKIETKDERKCLKVLLPAIATKGLKTMNSMAKEESCFKKCVTAAINYHIKQMEVEKATNNSHSRSEIGPANQRDNKSPIKQFTIIEKGACSEMEREGQESCLAAVSIAAAHESQDELLPEKIVQDGQVLREEMMDTVNHAAAQDEKSSGKNKEMEISKDLKARKAELKQLKQETTMLSQELQRQSTMCMHLVDENKLLMDELKKMCDPRVIEILEAKDPQR</sequence>
<dbReference type="EMBL" id="JAVIJP010000107">
    <property type="protein sequence ID" value="KAL3614120.1"/>
    <property type="molecule type" value="Genomic_DNA"/>
</dbReference>
<feature type="coiled-coil region" evidence="1">
    <location>
        <begin position="166"/>
        <end position="200"/>
    </location>
</feature>
<keyword evidence="1" id="KW-0175">Coiled coil</keyword>
<protein>
    <submittedName>
        <fullName evidence="3">Uncharacterized protein</fullName>
    </submittedName>
</protein>
<evidence type="ECO:0000313" key="4">
    <source>
        <dbReference type="Proteomes" id="UP001632038"/>
    </source>
</evidence>